<protein>
    <submittedName>
        <fullName evidence="3">Secreted protein</fullName>
    </submittedName>
</protein>
<feature type="compositionally biased region" description="Low complexity" evidence="1">
    <location>
        <begin position="318"/>
        <end position="384"/>
    </location>
</feature>
<feature type="signal peptide" evidence="2">
    <location>
        <begin position="1"/>
        <end position="17"/>
    </location>
</feature>
<organism evidence="3">
    <name type="scientific">Achlya hypogyna</name>
    <name type="common">Oomycete</name>
    <name type="synonym">Protoachlya hypogyna</name>
    <dbReference type="NCBI Taxonomy" id="1202772"/>
    <lineage>
        <taxon>Eukaryota</taxon>
        <taxon>Sar</taxon>
        <taxon>Stramenopiles</taxon>
        <taxon>Oomycota</taxon>
        <taxon>Saprolegniomycetes</taxon>
        <taxon>Saprolegniales</taxon>
        <taxon>Achlyaceae</taxon>
        <taxon>Achlya</taxon>
    </lineage>
</organism>
<feature type="region of interest" description="Disordered" evidence="1">
    <location>
        <begin position="116"/>
        <end position="143"/>
    </location>
</feature>
<evidence type="ECO:0000313" key="3">
    <source>
        <dbReference type="EMBL" id="AIG56121.1"/>
    </source>
</evidence>
<accession>A0A0A7CNH5</accession>
<feature type="region of interest" description="Disordered" evidence="1">
    <location>
        <begin position="242"/>
        <end position="261"/>
    </location>
</feature>
<proteinExistence type="predicted"/>
<evidence type="ECO:0000256" key="1">
    <source>
        <dbReference type="SAM" id="MobiDB-lite"/>
    </source>
</evidence>
<feature type="chain" id="PRO_5002026846" evidence="2">
    <location>
        <begin position="18"/>
        <end position="384"/>
    </location>
</feature>
<evidence type="ECO:0000256" key="2">
    <source>
        <dbReference type="SAM" id="SignalP"/>
    </source>
</evidence>
<name>A0A0A7CNH5_ACHHY</name>
<keyword evidence="2" id="KW-0732">Signal</keyword>
<feature type="non-terminal residue" evidence="3">
    <location>
        <position position="384"/>
    </location>
</feature>
<dbReference type="EMBL" id="KM038660">
    <property type="protein sequence ID" value="AIG56121.1"/>
    <property type="molecule type" value="Genomic_DNA"/>
</dbReference>
<feature type="region of interest" description="Disordered" evidence="1">
    <location>
        <begin position="273"/>
        <end position="384"/>
    </location>
</feature>
<sequence>MLRSATGLAVALGAASASFHSGTYICDTWDAWNCFPKVPTIVRWAANGVDVECMSLDGKVCVATPMPSSCIQLKRQPPTTATSIVCPKVLPADKTFDWCIEAKAGLKGLDETTVVTAEPKPKPKPKTTHPPTTTSGASYGAETHDIDTEANDNDIVRYIEAYNRCSEGDNSGAKADDHLALQRIQTNDSHAQTCDVGTQADNRWTVCHTQADNSGAEPHHAVRNIEAYFCGAEAYNSDAEVYDGGSERHTETNNAPAPTTVVTKPATMAPYYTPKPTTVAPKPTTNVPYDTPKPTTAVTSKPATVTPTPTSPSPYGTPKPTTMTTVPTTAAPKPTTAAPYDTPKPATVTPKPTTVTPKPTTVTPKPSTVTPKPTTVTPKPTTAA</sequence>
<dbReference type="AlphaFoldDB" id="A0A0A7CNH5"/>
<reference evidence="3" key="1">
    <citation type="journal article" date="2014" name="Genome Biol. Evol.">
        <title>The secreted proteins of Achlya hypogyna and Thraustotheca clavata identify the ancestral oomycete secretome and reveal gene acquisitions by horizontal gene transfer.</title>
        <authorList>
            <person name="Misner I."/>
            <person name="Blouin N."/>
            <person name="Leonard G."/>
            <person name="Richards T.A."/>
            <person name="Lane C.E."/>
        </authorList>
    </citation>
    <scope>NUCLEOTIDE SEQUENCE</scope>
    <source>
        <strain evidence="3">ATCC 48635</strain>
    </source>
</reference>
<feature type="compositionally biased region" description="Low complexity" evidence="1">
    <location>
        <begin position="273"/>
        <end position="308"/>
    </location>
</feature>